<dbReference type="Pfam" id="PF04931">
    <property type="entry name" value="DNA_pol_phi"/>
    <property type="match status" value="1"/>
</dbReference>
<feature type="compositionally biased region" description="Polar residues" evidence="4">
    <location>
        <begin position="39"/>
        <end position="48"/>
    </location>
</feature>
<comment type="subcellular location">
    <subcellularLocation>
        <location evidence="1">Nucleus</location>
    </subcellularLocation>
</comment>
<keyword evidence="6" id="KW-1185">Reference proteome</keyword>
<accession>A0A1E3I910</accession>
<dbReference type="KEGG" id="cdep:91085082"/>
<keyword evidence="3" id="KW-0539">Nucleus</keyword>
<reference evidence="5" key="3">
    <citation type="submission" date="2024-01" db="EMBL/GenBank/DDBJ databases">
        <authorList>
            <person name="Coelho M.A."/>
            <person name="David-Palma M."/>
            <person name="Shea T."/>
            <person name="Sun S."/>
            <person name="Cuomo C.A."/>
            <person name="Heitman J."/>
        </authorList>
    </citation>
    <scope>NUCLEOTIDE SEQUENCE</scope>
    <source>
        <strain evidence="5">CBS 7841</strain>
    </source>
</reference>
<gene>
    <name evidence="5" type="ORF">L203_100868</name>
</gene>
<reference evidence="5" key="2">
    <citation type="journal article" date="2022" name="Elife">
        <title>Obligate sexual reproduction of a homothallic fungus closely related to the Cryptococcus pathogenic species complex.</title>
        <authorList>
            <person name="Passer A.R."/>
            <person name="Clancey S.A."/>
            <person name="Shea T."/>
            <person name="David-Palma M."/>
            <person name="Averette A.F."/>
            <person name="Boekhout T."/>
            <person name="Porcel B.M."/>
            <person name="Nowrousian M."/>
            <person name="Cuomo C.A."/>
            <person name="Sun S."/>
            <person name="Heitman J."/>
            <person name="Coelho M.A."/>
        </authorList>
    </citation>
    <scope>NUCLEOTIDE SEQUENCE</scope>
    <source>
        <strain evidence="5">CBS 7841</strain>
    </source>
</reference>
<evidence type="ECO:0000313" key="6">
    <source>
        <dbReference type="Proteomes" id="UP000094043"/>
    </source>
</evidence>
<feature type="region of interest" description="Disordered" evidence="4">
    <location>
        <begin position="39"/>
        <end position="76"/>
    </location>
</feature>
<protein>
    <submittedName>
        <fullName evidence="5">Uncharacterized protein</fullName>
    </submittedName>
</protein>
<dbReference type="Proteomes" id="UP000094043">
    <property type="component" value="Chromosome 1"/>
</dbReference>
<dbReference type="GeneID" id="91085082"/>
<name>A0A1E3I910_9TREE</name>
<dbReference type="RefSeq" id="XP_066066417.1">
    <property type="nucleotide sequence ID" value="XM_066210320.1"/>
</dbReference>
<dbReference type="EMBL" id="CP143784">
    <property type="protein sequence ID" value="WVN85717.1"/>
    <property type="molecule type" value="Genomic_DNA"/>
</dbReference>
<evidence type="ECO:0000256" key="1">
    <source>
        <dbReference type="ARBA" id="ARBA00004123"/>
    </source>
</evidence>
<evidence type="ECO:0000313" key="5">
    <source>
        <dbReference type="EMBL" id="WVN85717.1"/>
    </source>
</evidence>
<proteinExistence type="inferred from homology"/>
<feature type="compositionally biased region" description="Acidic residues" evidence="4">
    <location>
        <begin position="749"/>
        <end position="790"/>
    </location>
</feature>
<dbReference type="VEuPathDB" id="FungiDB:L203_05061"/>
<dbReference type="SUPFAM" id="SSF48371">
    <property type="entry name" value="ARM repeat"/>
    <property type="match status" value="1"/>
</dbReference>
<dbReference type="PANTHER" id="PTHR13213:SF2">
    <property type="entry name" value="MYB-BINDING PROTEIN 1A"/>
    <property type="match status" value="1"/>
</dbReference>
<dbReference type="GO" id="GO:0005730">
    <property type="term" value="C:nucleolus"/>
    <property type="evidence" value="ECO:0007669"/>
    <property type="project" value="InterPro"/>
</dbReference>
<sequence>MASNVLPLFWTLASSNKETRLNASASLISSLENFQQSYKNNVGSSKGKQANGADEENESEEISEDEESGVEVDVSDDEDQKDAIALKLDKQLSSNNSEDVVYSVKRLVRGLGSSRESSRLGFAVALTELISRIPTVTVPQVFSLIMRSSQFSKNMQGTEERDMMFARLFGMVSLVQSKALFLSTASKETFQNVVAQFFKLGSYKAWMRESAWWALIEAVQGLLQSEVSWKKEAVKEVTELAFEEKGWTQEKVALILILENSNDDLDWKSYFAPTFKHVPLLNGHNLITLGRILKEATSEEEGVTASATGMWKPQLHFVWNIIMERYFSETGVSSSKSEAPFQDFFRVVVDESLFSNTASPQRRYWGLQVFERALPLLSPSHMPLIFTPNFMRCWMNNLSSSDRYLHKAAFQIARLVQDIAKSNPKVGFTLLSQLVGKHGKLDFDKVTKTKTVEGIMGNLNEEGVKDFVDFLKGTIIGTSQGDSDTTKLDERRLWALNQLLALCKNGSVPKNDACISSLLDFLLVHGFFFIKHANKKSDISAIHNIPRPSLGEVVAQGCRSKFFGCVVELSTAAVPRRVADEEPRQQGCDASGKTWLRRAVTTISSLEQDKKHLEVITDADDEIKSLRSSALEILSSLTKLKREKKSLAKAFDILISFFILQTYDETDDSLDNLEDITTAAQQYLGVGDADVDVEAINLLLDVLISLLDKGSSDLRSLANLVFGMISGDLNRSSMEHLAAQLERSAAEAAAEEFEQEHNEDDGQESGDESQEADEEEEDEEEDDDDDNEMCDVDPVFRARVAEALQVSEMGIDENEEGDDLEEEDLWDDEQMIKVDEQLTKIFKERAAGTNKKDSKYILTESIHFKNRILDFYDTYVKRQTTNPLVLDGVLALLKFIRIAGVSEAEVANKAAGILRGKFSKPKDIPSTADINIASQILQEIHTMIKKAHSTDFSNLCNLCSLYVSRTIEASSKSSKSPVVEVYRSTLKDFMKRKASLVHPPIILEFVKRFPIRAFELYPDLISYVSPGAAVNAFRQLQGYAALQNLAQRLAEISQSVALADITSFVHKASDSVFTTLITASDASSESKEAWNAQKLKDVVKFALQLARNSKILNISWDIEKVERVGKKLRSGERTKDMKGVHSMWMQLEGILRDRNVKVR</sequence>
<dbReference type="GO" id="GO:0006355">
    <property type="term" value="P:regulation of DNA-templated transcription"/>
    <property type="evidence" value="ECO:0007669"/>
    <property type="project" value="InterPro"/>
</dbReference>
<feature type="compositionally biased region" description="Acidic residues" evidence="4">
    <location>
        <begin position="53"/>
        <end position="76"/>
    </location>
</feature>
<dbReference type="OrthoDB" id="342531at2759"/>
<dbReference type="PANTHER" id="PTHR13213">
    <property type="entry name" value="MYB-BINDING PROTEIN 1A FAMILY MEMBER"/>
    <property type="match status" value="1"/>
</dbReference>
<reference evidence="5" key="1">
    <citation type="submission" date="2016-06" db="EMBL/GenBank/DDBJ databases">
        <authorList>
            <person name="Cuomo C."/>
            <person name="Litvintseva A."/>
            <person name="Heitman J."/>
            <person name="Chen Y."/>
            <person name="Sun S."/>
            <person name="Springer D."/>
            <person name="Dromer F."/>
            <person name="Young S."/>
            <person name="Zeng Q."/>
            <person name="Chapman S."/>
            <person name="Gujja S."/>
            <person name="Saif S."/>
            <person name="Birren B."/>
        </authorList>
    </citation>
    <scope>NUCLEOTIDE SEQUENCE</scope>
    <source>
        <strain evidence="5">CBS 7841</strain>
    </source>
</reference>
<dbReference type="AlphaFoldDB" id="A0A1E3I910"/>
<evidence type="ECO:0000256" key="2">
    <source>
        <dbReference type="ARBA" id="ARBA00006809"/>
    </source>
</evidence>
<comment type="similarity">
    <text evidence="2">Belongs to the MYBBP1A family.</text>
</comment>
<dbReference type="InterPro" id="IPR007015">
    <property type="entry name" value="DNA_pol_V/MYBBP1A"/>
</dbReference>
<dbReference type="InterPro" id="IPR016024">
    <property type="entry name" value="ARM-type_fold"/>
</dbReference>
<dbReference type="GO" id="GO:0000182">
    <property type="term" value="F:rDNA binding"/>
    <property type="evidence" value="ECO:0007669"/>
    <property type="project" value="TreeGrafter"/>
</dbReference>
<evidence type="ECO:0000256" key="4">
    <source>
        <dbReference type="SAM" id="MobiDB-lite"/>
    </source>
</evidence>
<evidence type="ECO:0000256" key="3">
    <source>
        <dbReference type="ARBA" id="ARBA00023242"/>
    </source>
</evidence>
<feature type="region of interest" description="Disordered" evidence="4">
    <location>
        <begin position="740"/>
        <end position="790"/>
    </location>
</feature>
<organism evidence="5 6">
    <name type="scientific">Cryptococcus depauperatus CBS 7841</name>
    <dbReference type="NCBI Taxonomy" id="1295531"/>
    <lineage>
        <taxon>Eukaryota</taxon>
        <taxon>Fungi</taxon>
        <taxon>Dikarya</taxon>
        <taxon>Basidiomycota</taxon>
        <taxon>Agaricomycotina</taxon>
        <taxon>Tremellomycetes</taxon>
        <taxon>Tremellales</taxon>
        <taxon>Cryptococcaceae</taxon>
        <taxon>Cryptococcus</taxon>
    </lineage>
</organism>